<dbReference type="Proteomes" id="UP001142055">
    <property type="component" value="Chromosome 3"/>
</dbReference>
<dbReference type="GO" id="GO:0003700">
    <property type="term" value="F:DNA-binding transcription factor activity"/>
    <property type="evidence" value="ECO:0007669"/>
    <property type="project" value="UniProtKB-UniRule"/>
</dbReference>
<feature type="chain" id="PRO_5040188603" description="Nuclear transcription factor Y subunit" evidence="9">
    <location>
        <begin position="20"/>
        <end position="524"/>
    </location>
</feature>
<keyword evidence="5 7" id="KW-0804">Transcription</keyword>
<comment type="similarity">
    <text evidence="7">Belongs to the NFYA/HAP2 subunit family.</text>
</comment>
<keyword evidence="9" id="KW-0732">Signal</keyword>
<name>A0A9Q0M4U3_BLOTA</name>
<comment type="caution">
    <text evidence="10">The sequence shown here is derived from an EMBL/GenBank/DDBJ whole genome shotgun (WGS) entry which is preliminary data.</text>
</comment>
<keyword evidence="3 7" id="KW-0238">DNA-binding</keyword>
<feature type="signal peptide" evidence="9">
    <location>
        <begin position="1"/>
        <end position="19"/>
    </location>
</feature>
<dbReference type="Gene3D" id="6.10.250.2430">
    <property type="match status" value="1"/>
</dbReference>
<dbReference type="InterPro" id="IPR001289">
    <property type="entry name" value="NFYA"/>
</dbReference>
<evidence type="ECO:0000313" key="10">
    <source>
        <dbReference type="EMBL" id="KAJ6217962.1"/>
    </source>
</evidence>
<keyword evidence="4" id="KW-0010">Activator</keyword>
<sequence>MYFSSILCIILVLGLETNGFVIRREFTQLCDHNITLSEPNESLMIDFNVKPDKKFFKRLNCTAFITWNGPAEFKLLPYTAKSQPSEIEVESHEKKDEIVLSIHDVLGQMIHLDMFGSKPFYLSITPMLKNHNKTNGCPKPYRQCGHQICVHSQFFCDGVMQCALDEVINCYEMSWFKFKFCGDNDCQDWLLAQINLLSKLTSIKIKVVLNEVIKHILTGQLDFDKVIRLTSDAKLNEDETKAVVAALNFIVTSSSRYDTESEVLSNELQQLGLPKEHSTSLCKVYSDNFDQLKEALQKQSMKWTNGQNGYQQLLMSGQPIILQTNAAAAAGTAGGSGGQLLQTADGQTILCPTIGITTTQNGNSMTNTQLLQTPQGLIQLPPNTIINTGGQTATTALQQQQQTTSQPANNYFVLMPGTNGTVPSIQRYPITGSSDCEEEPLYVNAKQYNRIIKRRLARAKLEQEGRIPKVRRKYLHESRHRHAMNRVRGEGGRFHSLGQEGESGDTDSSSIMSNDSHSNSTSLR</sequence>
<proteinExistence type="inferred from homology"/>
<evidence type="ECO:0000256" key="8">
    <source>
        <dbReference type="SAM" id="MobiDB-lite"/>
    </source>
</evidence>
<evidence type="ECO:0000256" key="3">
    <source>
        <dbReference type="ARBA" id="ARBA00023125"/>
    </source>
</evidence>
<dbReference type="AlphaFoldDB" id="A0A9Q0M4U3"/>
<dbReference type="PANTHER" id="PTHR12632">
    <property type="entry name" value="TRANSCRIPTION FACTOR NF-Y ALPHA-RELATED"/>
    <property type="match status" value="1"/>
</dbReference>
<comment type="function">
    <text evidence="7">Component of the sequence-specific heterotrimeric transcription factor (NF-Y) which specifically recognizes a 5'-CCAAT-3' box motif found in the promoters of its target genes.</text>
</comment>
<comment type="subunit">
    <text evidence="7">Heterotrimer.</text>
</comment>
<dbReference type="SMART" id="SM00521">
    <property type="entry name" value="CBF"/>
    <property type="match status" value="1"/>
</dbReference>
<feature type="compositionally biased region" description="Basic residues" evidence="8">
    <location>
        <begin position="475"/>
        <end position="485"/>
    </location>
</feature>
<reference evidence="10" key="1">
    <citation type="submission" date="2022-12" db="EMBL/GenBank/DDBJ databases">
        <title>Genome assemblies of Blomia tropicalis.</title>
        <authorList>
            <person name="Cui Y."/>
        </authorList>
    </citation>
    <scope>NUCLEOTIDE SEQUENCE</scope>
    <source>
        <tissue evidence="10">Adult mites</tissue>
    </source>
</reference>
<evidence type="ECO:0000256" key="5">
    <source>
        <dbReference type="ARBA" id="ARBA00023163"/>
    </source>
</evidence>
<dbReference type="InterPro" id="IPR018362">
    <property type="entry name" value="CCAAT-binding_factor_CS"/>
</dbReference>
<comment type="subcellular location">
    <subcellularLocation>
        <location evidence="1 7">Nucleus</location>
    </subcellularLocation>
</comment>
<dbReference type="GO" id="GO:0003677">
    <property type="term" value="F:DNA binding"/>
    <property type="evidence" value="ECO:0007669"/>
    <property type="project" value="UniProtKB-KW"/>
</dbReference>
<evidence type="ECO:0000256" key="7">
    <source>
        <dbReference type="RuleBase" id="RU367155"/>
    </source>
</evidence>
<organism evidence="10 11">
    <name type="scientific">Blomia tropicalis</name>
    <name type="common">Mite</name>
    <dbReference type="NCBI Taxonomy" id="40697"/>
    <lineage>
        <taxon>Eukaryota</taxon>
        <taxon>Metazoa</taxon>
        <taxon>Ecdysozoa</taxon>
        <taxon>Arthropoda</taxon>
        <taxon>Chelicerata</taxon>
        <taxon>Arachnida</taxon>
        <taxon>Acari</taxon>
        <taxon>Acariformes</taxon>
        <taxon>Sarcoptiformes</taxon>
        <taxon>Astigmata</taxon>
        <taxon>Glycyphagoidea</taxon>
        <taxon>Echimyopodidae</taxon>
        <taxon>Blomia</taxon>
    </lineage>
</organism>
<dbReference type="PRINTS" id="PR00616">
    <property type="entry name" value="CCAATSUBUNTB"/>
</dbReference>
<evidence type="ECO:0000256" key="4">
    <source>
        <dbReference type="ARBA" id="ARBA00023159"/>
    </source>
</evidence>
<accession>A0A9Q0M4U3</accession>
<dbReference type="PROSITE" id="PS51152">
    <property type="entry name" value="NFYA_HAP2_2"/>
    <property type="match status" value="1"/>
</dbReference>
<dbReference type="GO" id="GO:0016602">
    <property type="term" value="C:CCAAT-binding factor complex"/>
    <property type="evidence" value="ECO:0007669"/>
    <property type="project" value="InterPro"/>
</dbReference>
<keyword evidence="11" id="KW-1185">Reference proteome</keyword>
<keyword evidence="6 7" id="KW-0539">Nucleus</keyword>
<evidence type="ECO:0000256" key="2">
    <source>
        <dbReference type="ARBA" id="ARBA00023015"/>
    </source>
</evidence>
<evidence type="ECO:0000256" key="9">
    <source>
        <dbReference type="SAM" id="SignalP"/>
    </source>
</evidence>
<evidence type="ECO:0000313" key="11">
    <source>
        <dbReference type="Proteomes" id="UP001142055"/>
    </source>
</evidence>
<feature type="region of interest" description="Disordered" evidence="8">
    <location>
        <begin position="475"/>
        <end position="524"/>
    </location>
</feature>
<evidence type="ECO:0000256" key="6">
    <source>
        <dbReference type="ARBA" id="ARBA00023242"/>
    </source>
</evidence>
<dbReference type="PROSITE" id="PS00686">
    <property type="entry name" value="NFYA_HAP2_1"/>
    <property type="match status" value="1"/>
</dbReference>
<evidence type="ECO:0000256" key="1">
    <source>
        <dbReference type="ARBA" id="ARBA00004123"/>
    </source>
</evidence>
<dbReference type="Pfam" id="PF21672">
    <property type="entry name" value="COMM_HN"/>
    <property type="match status" value="1"/>
</dbReference>
<protein>
    <recommendedName>
        <fullName evidence="7">Nuclear transcription factor Y subunit</fullName>
    </recommendedName>
</protein>
<feature type="compositionally biased region" description="Low complexity" evidence="8">
    <location>
        <begin position="506"/>
        <end position="524"/>
    </location>
</feature>
<dbReference type="EMBL" id="JAPWDV010000003">
    <property type="protein sequence ID" value="KAJ6217962.1"/>
    <property type="molecule type" value="Genomic_DNA"/>
</dbReference>
<keyword evidence="2 7" id="KW-0805">Transcription regulation</keyword>
<dbReference type="Pfam" id="PF02045">
    <property type="entry name" value="CBFB_NFYA"/>
    <property type="match status" value="1"/>
</dbReference>
<gene>
    <name evidence="10" type="ORF">RDWZM_009119</name>
</gene>